<feature type="non-terminal residue" evidence="1">
    <location>
        <position position="1"/>
    </location>
</feature>
<evidence type="ECO:0000313" key="2">
    <source>
        <dbReference type="Proteomes" id="UP000789920"/>
    </source>
</evidence>
<organism evidence="1 2">
    <name type="scientific">Racocetra persica</name>
    <dbReference type="NCBI Taxonomy" id="160502"/>
    <lineage>
        <taxon>Eukaryota</taxon>
        <taxon>Fungi</taxon>
        <taxon>Fungi incertae sedis</taxon>
        <taxon>Mucoromycota</taxon>
        <taxon>Glomeromycotina</taxon>
        <taxon>Glomeromycetes</taxon>
        <taxon>Diversisporales</taxon>
        <taxon>Gigasporaceae</taxon>
        <taxon>Racocetra</taxon>
    </lineage>
</organism>
<reference evidence="1" key="1">
    <citation type="submission" date="2021-06" db="EMBL/GenBank/DDBJ databases">
        <authorList>
            <person name="Kallberg Y."/>
            <person name="Tangrot J."/>
            <person name="Rosling A."/>
        </authorList>
    </citation>
    <scope>NUCLEOTIDE SEQUENCE</scope>
    <source>
        <strain evidence="1">MA461A</strain>
    </source>
</reference>
<gene>
    <name evidence="1" type="ORF">RPERSI_LOCUS31547</name>
</gene>
<keyword evidence="2" id="KW-1185">Reference proteome</keyword>
<feature type="non-terminal residue" evidence="1">
    <location>
        <position position="75"/>
    </location>
</feature>
<accession>A0ACA9SK37</accession>
<evidence type="ECO:0000313" key="1">
    <source>
        <dbReference type="EMBL" id="CAG8840727.1"/>
    </source>
</evidence>
<sequence>SYHTSQRNIEPELMKIICQNMHLNEIVSHYKDDPKLAEFLALLQKHTLTAMSDDMHAHYLQQFIKFREIIEQKVA</sequence>
<proteinExistence type="predicted"/>
<name>A0ACA9SK37_9GLOM</name>
<comment type="caution">
    <text evidence="1">The sequence shown here is derived from an EMBL/GenBank/DDBJ whole genome shotgun (WGS) entry which is preliminary data.</text>
</comment>
<dbReference type="EMBL" id="CAJVQC010127582">
    <property type="protein sequence ID" value="CAG8840727.1"/>
    <property type="molecule type" value="Genomic_DNA"/>
</dbReference>
<dbReference type="Proteomes" id="UP000789920">
    <property type="component" value="Unassembled WGS sequence"/>
</dbReference>
<protein>
    <submittedName>
        <fullName evidence="1">2462_t:CDS:1</fullName>
    </submittedName>
</protein>